<name>A0A382E8P4_9ZZZZ</name>
<organism evidence="1">
    <name type="scientific">marine metagenome</name>
    <dbReference type="NCBI Taxonomy" id="408172"/>
    <lineage>
        <taxon>unclassified sequences</taxon>
        <taxon>metagenomes</taxon>
        <taxon>ecological metagenomes</taxon>
    </lineage>
</organism>
<gene>
    <name evidence="1" type="ORF">METZ01_LOCUS199709</name>
</gene>
<evidence type="ECO:0000313" key="1">
    <source>
        <dbReference type="EMBL" id="SVB46855.1"/>
    </source>
</evidence>
<sequence length="30" mass="3791">MKVYNKQYFLYLKPNMNVRIPEAHRVIDYF</sequence>
<accession>A0A382E8P4</accession>
<proteinExistence type="predicted"/>
<feature type="non-terminal residue" evidence="1">
    <location>
        <position position="30"/>
    </location>
</feature>
<reference evidence="1" key="1">
    <citation type="submission" date="2018-05" db="EMBL/GenBank/DDBJ databases">
        <authorList>
            <person name="Lanie J.A."/>
            <person name="Ng W.-L."/>
            <person name="Kazmierczak K.M."/>
            <person name="Andrzejewski T.M."/>
            <person name="Davidsen T.M."/>
            <person name="Wayne K.J."/>
            <person name="Tettelin H."/>
            <person name="Glass J.I."/>
            <person name="Rusch D."/>
            <person name="Podicherti R."/>
            <person name="Tsui H.-C.T."/>
            <person name="Winkler M.E."/>
        </authorList>
    </citation>
    <scope>NUCLEOTIDE SEQUENCE</scope>
</reference>
<protein>
    <submittedName>
        <fullName evidence="1">Uncharacterized protein</fullName>
    </submittedName>
</protein>
<dbReference type="AlphaFoldDB" id="A0A382E8P4"/>
<dbReference type="EMBL" id="UINC01043181">
    <property type="protein sequence ID" value="SVB46855.1"/>
    <property type="molecule type" value="Genomic_DNA"/>
</dbReference>